<dbReference type="GO" id="GO:0005886">
    <property type="term" value="C:plasma membrane"/>
    <property type="evidence" value="ECO:0007669"/>
    <property type="project" value="UniProtKB-SubCell"/>
</dbReference>
<dbReference type="InterPro" id="IPR010290">
    <property type="entry name" value="TM_effector"/>
</dbReference>
<organism evidence="8 9">
    <name type="scientific">Rhodococcus pyridinivorans KG-16</name>
    <dbReference type="NCBI Taxonomy" id="1441730"/>
    <lineage>
        <taxon>Bacteria</taxon>
        <taxon>Bacillati</taxon>
        <taxon>Actinomycetota</taxon>
        <taxon>Actinomycetes</taxon>
        <taxon>Mycobacteriales</taxon>
        <taxon>Nocardiaceae</taxon>
        <taxon>Rhodococcus</taxon>
    </lineage>
</organism>
<feature type="transmembrane region" description="Helical" evidence="7">
    <location>
        <begin position="334"/>
        <end position="357"/>
    </location>
</feature>
<reference evidence="9" key="1">
    <citation type="submission" date="2015-01" db="EMBL/GenBank/DDBJ databases">
        <title>Draft genome sequence of Rhodococcus pyridinivorans strain KG-16, a hydrocarbon-degrading bacterium.</title>
        <authorList>
            <person name="Aggarwal R.K."/>
            <person name="Dawar C."/>
        </authorList>
    </citation>
    <scope>NUCLEOTIDE SEQUENCE [LARGE SCALE GENOMIC DNA]</scope>
    <source>
        <strain evidence="9">KG-16</strain>
    </source>
</reference>
<dbReference type="Proteomes" id="UP000053060">
    <property type="component" value="Unassembled WGS sequence"/>
</dbReference>
<comment type="caution">
    <text evidence="8">The sequence shown here is derived from an EMBL/GenBank/DDBJ whole genome shotgun (WGS) entry which is preliminary data.</text>
</comment>
<protein>
    <submittedName>
        <fullName evidence="8">MFS transporter</fullName>
    </submittedName>
</protein>
<dbReference type="AlphaFoldDB" id="A0A0V9UKM2"/>
<keyword evidence="4 7" id="KW-0812">Transmembrane</keyword>
<dbReference type="PATRIC" id="fig|1441730.3.peg.2454"/>
<reference evidence="8 9" key="2">
    <citation type="journal article" date="2016" name="Genome Announc.">
        <title>Draft Genome Sequence of a Versatile Hydrocarbon-Degrading Bacterium, Rhodococcus pyridinivorans Strain KG-16, Collected from Oil Fields in India.</title>
        <authorList>
            <person name="Aggarwal R.K."/>
            <person name="Dawar C."/>
            <person name="Phanindranath R."/>
            <person name="Mutnuri L."/>
            <person name="Dayal A.M."/>
        </authorList>
    </citation>
    <scope>NUCLEOTIDE SEQUENCE [LARGE SCALE GENOMIC DNA]</scope>
    <source>
        <strain evidence="8 9">KG-16</strain>
    </source>
</reference>
<evidence type="ECO:0000256" key="6">
    <source>
        <dbReference type="ARBA" id="ARBA00023136"/>
    </source>
</evidence>
<dbReference type="RefSeq" id="WP_060652018.1">
    <property type="nucleotide sequence ID" value="NZ_AZXY01000005.1"/>
</dbReference>
<evidence type="ECO:0000313" key="8">
    <source>
        <dbReference type="EMBL" id="KSZ58563.1"/>
    </source>
</evidence>
<feature type="transmembrane region" description="Helical" evidence="7">
    <location>
        <begin position="282"/>
        <end position="302"/>
    </location>
</feature>
<evidence type="ECO:0000313" key="9">
    <source>
        <dbReference type="Proteomes" id="UP000053060"/>
    </source>
</evidence>
<keyword evidence="2" id="KW-0813">Transport</keyword>
<dbReference type="SUPFAM" id="SSF103473">
    <property type="entry name" value="MFS general substrate transporter"/>
    <property type="match status" value="1"/>
</dbReference>
<gene>
    <name evidence="8" type="ORF">Z045_11790</name>
</gene>
<dbReference type="CDD" id="cd06173">
    <property type="entry name" value="MFS_MefA_like"/>
    <property type="match status" value="1"/>
</dbReference>
<feature type="transmembrane region" description="Helical" evidence="7">
    <location>
        <begin position="369"/>
        <end position="391"/>
    </location>
</feature>
<evidence type="ECO:0000256" key="1">
    <source>
        <dbReference type="ARBA" id="ARBA00004651"/>
    </source>
</evidence>
<feature type="transmembrane region" description="Helical" evidence="7">
    <location>
        <begin position="309"/>
        <end position="328"/>
    </location>
</feature>
<dbReference type="EMBL" id="AZXY01000005">
    <property type="protein sequence ID" value="KSZ58563.1"/>
    <property type="molecule type" value="Genomic_DNA"/>
</dbReference>
<name>A0A0V9UKM2_9NOCA</name>
<dbReference type="Gene3D" id="1.20.1250.20">
    <property type="entry name" value="MFS general substrate transporter like domains"/>
    <property type="match status" value="1"/>
</dbReference>
<evidence type="ECO:0000256" key="2">
    <source>
        <dbReference type="ARBA" id="ARBA00022448"/>
    </source>
</evidence>
<dbReference type="InterPro" id="IPR036259">
    <property type="entry name" value="MFS_trans_sf"/>
</dbReference>
<evidence type="ECO:0000256" key="7">
    <source>
        <dbReference type="SAM" id="Phobius"/>
    </source>
</evidence>
<dbReference type="Pfam" id="PF05977">
    <property type="entry name" value="MFS_3"/>
    <property type="match status" value="1"/>
</dbReference>
<dbReference type="PANTHER" id="PTHR23513:SF11">
    <property type="entry name" value="STAPHYLOFERRIN A TRANSPORTER"/>
    <property type="match status" value="1"/>
</dbReference>
<evidence type="ECO:0000256" key="4">
    <source>
        <dbReference type="ARBA" id="ARBA00022692"/>
    </source>
</evidence>
<feature type="transmembrane region" description="Helical" evidence="7">
    <location>
        <begin position="30"/>
        <end position="54"/>
    </location>
</feature>
<evidence type="ECO:0000256" key="5">
    <source>
        <dbReference type="ARBA" id="ARBA00022989"/>
    </source>
</evidence>
<proteinExistence type="predicted"/>
<feature type="transmembrane region" description="Helical" evidence="7">
    <location>
        <begin position="186"/>
        <end position="206"/>
    </location>
</feature>
<sequence length="454" mass="46708">MSNHTASPTHRRPRLARGPVRPFAHSQYRLLILALAAGLLSVGTWLIAVVWQVVEMGGGPAELSSVAVGPAVGMLLVALLGGVLADRIPQRTLLLTTYIARAVLVAVTAALAVNGSIAFWHLTVVGFALGLANGVQFPAYSALLPSIVPPQDLLAANGVEGVLRPTLMQAAGPAAASAVVAASSPAVAMCTVALLEVVGALCILAMHPTAVRRDDTQAGGSSGFRSVLHDLAEGVRFTVRTPWLLGTLLFGSVVVFCVLGPIEVLIPFAIREATGGGPSQHAMVMAGFGVGGAVGSMLVASLRLPRRYLTVPLLMWGLGCIPLVVIGVSGSVPIMVVAVFVVGALFNAGSVVWGTLLQRRVPAHLLGRVSSLDFFVSIVFMPLSMAVAGPLALTVGLAPTFAVAGIVPAVAAVIVIVAARTPRDEIADPLDLVPVDAEEVAPVDEEVVPVECRS</sequence>
<keyword evidence="3" id="KW-1003">Cell membrane</keyword>
<feature type="transmembrane region" description="Helical" evidence="7">
    <location>
        <begin position="243"/>
        <end position="270"/>
    </location>
</feature>
<comment type="subcellular location">
    <subcellularLocation>
        <location evidence="1">Cell membrane</location>
        <topology evidence="1">Multi-pass membrane protein</topology>
    </subcellularLocation>
</comment>
<feature type="transmembrane region" description="Helical" evidence="7">
    <location>
        <begin position="66"/>
        <end position="86"/>
    </location>
</feature>
<keyword evidence="6 7" id="KW-0472">Membrane</keyword>
<feature type="transmembrane region" description="Helical" evidence="7">
    <location>
        <begin position="397"/>
        <end position="419"/>
    </location>
</feature>
<feature type="transmembrane region" description="Helical" evidence="7">
    <location>
        <begin position="98"/>
        <end position="122"/>
    </location>
</feature>
<evidence type="ECO:0000256" key="3">
    <source>
        <dbReference type="ARBA" id="ARBA00022475"/>
    </source>
</evidence>
<keyword evidence="5 7" id="KW-1133">Transmembrane helix</keyword>
<accession>A0A0V9UKM2</accession>
<dbReference type="PANTHER" id="PTHR23513">
    <property type="entry name" value="INTEGRAL MEMBRANE EFFLUX PROTEIN-RELATED"/>
    <property type="match status" value="1"/>
</dbReference>